<dbReference type="InterPro" id="IPR036390">
    <property type="entry name" value="WH_DNA-bd_sf"/>
</dbReference>
<dbReference type="OrthoDB" id="594893at2"/>
<dbReference type="PANTHER" id="PTHR33202">
    <property type="entry name" value="ZINC UPTAKE REGULATION PROTEIN"/>
    <property type="match status" value="1"/>
</dbReference>
<keyword evidence="1" id="KW-0862">Zinc</keyword>
<protein>
    <submittedName>
        <fullName evidence="2">Fur family transcriptional regulator, ferric uptake regulator</fullName>
    </submittedName>
</protein>
<dbReference type="Proteomes" id="UP000184109">
    <property type="component" value="Unassembled WGS sequence"/>
</dbReference>
<keyword evidence="1" id="KW-0479">Metal-binding</keyword>
<dbReference type="Gene3D" id="1.10.10.10">
    <property type="entry name" value="Winged helix-like DNA-binding domain superfamily/Winged helix DNA-binding domain"/>
    <property type="match status" value="1"/>
</dbReference>
<feature type="binding site" evidence="1">
    <location>
        <position position="135"/>
    </location>
    <ligand>
        <name>Zn(2+)</name>
        <dbReference type="ChEBI" id="CHEBI:29105"/>
    </ligand>
</feature>
<dbReference type="Pfam" id="PF01475">
    <property type="entry name" value="FUR"/>
    <property type="match status" value="1"/>
</dbReference>
<dbReference type="EMBL" id="FQXQ01000003">
    <property type="protein sequence ID" value="SHH73721.1"/>
    <property type="molecule type" value="Genomic_DNA"/>
</dbReference>
<keyword evidence="3" id="KW-1185">Reference proteome</keyword>
<feature type="binding site" evidence="1">
    <location>
        <position position="138"/>
    </location>
    <ligand>
        <name>Zn(2+)</name>
        <dbReference type="ChEBI" id="CHEBI:29105"/>
    </ligand>
</feature>
<dbReference type="GO" id="GO:0008270">
    <property type="term" value="F:zinc ion binding"/>
    <property type="evidence" value="ECO:0007669"/>
    <property type="project" value="TreeGrafter"/>
</dbReference>
<sequence length="139" mass="15884">MMDMETKFAGLLRDRNLKATPKRLELLSVVANYHTAIPYSELQKELHHFDRVTLYRTINALLDSGIIHKASVSSDEVYYAMCKEYCTSECHNHKHVHFKCLECLEVSCVDVTNPIQIQIPNTIVKQVEIEVSGVCSKCI</sequence>
<name>A0A1M5VEV1_9FLAO</name>
<dbReference type="InterPro" id="IPR002481">
    <property type="entry name" value="FUR"/>
</dbReference>
<organism evidence="2 3">
    <name type="scientific">Wenyingzhuangia marina</name>
    <dbReference type="NCBI Taxonomy" id="1195760"/>
    <lineage>
        <taxon>Bacteria</taxon>
        <taxon>Pseudomonadati</taxon>
        <taxon>Bacteroidota</taxon>
        <taxon>Flavobacteriia</taxon>
        <taxon>Flavobacteriales</taxon>
        <taxon>Flavobacteriaceae</taxon>
        <taxon>Wenyingzhuangia</taxon>
    </lineage>
</organism>
<feature type="binding site" evidence="1">
    <location>
        <position position="103"/>
    </location>
    <ligand>
        <name>Zn(2+)</name>
        <dbReference type="ChEBI" id="CHEBI:29105"/>
    </ligand>
</feature>
<dbReference type="SUPFAM" id="SSF46785">
    <property type="entry name" value="Winged helix' DNA-binding domain"/>
    <property type="match status" value="1"/>
</dbReference>
<dbReference type="STRING" id="1195760.SAMN05444281_1746"/>
<dbReference type="PANTHER" id="PTHR33202:SF7">
    <property type="entry name" value="FERRIC UPTAKE REGULATION PROTEIN"/>
    <property type="match status" value="1"/>
</dbReference>
<gene>
    <name evidence="2" type="ORF">SAMN05444281_1746</name>
</gene>
<evidence type="ECO:0000313" key="2">
    <source>
        <dbReference type="EMBL" id="SHH73721.1"/>
    </source>
</evidence>
<evidence type="ECO:0000256" key="1">
    <source>
        <dbReference type="PIRSR" id="PIRSR602481-1"/>
    </source>
</evidence>
<dbReference type="AlphaFoldDB" id="A0A1M5VEV1"/>
<dbReference type="InterPro" id="IPR036388">
    <property type="entry name" value="WH-like_DNA-bd_sf"/>
</dbReference>
<feature type="binding site" evidence="1">
    <location>
        <position position="100"/>
    </location>
    <ligand>
        <name>Zn(2+)</name>
        <dbReference type="ChEBI" id="CHEBI:29105"/>
    </ligand>
</feature>
<dbReference type="GO" id="GO:0003700">
    <property type="term" value="F:DNA-binding transcription factor activity"/>
    <property type="evidence" value="ECO:0007669"/>
    <property type="project" value="InterPro"/>
</dbReference>
<comment type="cofactor">
    <cofactor evidence="1">
        <name>Zn(2+)</name>
        <dbReference type="ChEBI" id="CHEBI:29105"/>
    </cofactor>
    <text evidence="1">Binds 1 zinc ion per subunit.</text>
</comment>
<dbReference type="GO" id="GO:1900376">
    <property type="term" value="P:regulation of secondary metabolite biosynthetic process"/>
    <property type="evidence" value="ECO:0007669"/>
    <property type="project" value="TreeGrafter"/>
</dbReference>
<dbReference type="GO" id="GO:0000976">
    <property type="term" value="F:transcription cis-regulatory region binding"/>
    <property type="evidence" value="ECO:0007669"/>
    <property type="project" value="TreeGrafter"/>
</dbReference>
<accession>A0A1M5VEV1</accession>
<evidence type="ECO:0000313" key="3">
    <source>
        <dbReference type="Proteomes" id="UP000184109"/>
    </source>
</evidence>
<reference evidence="3" key="1">
    <citation type="submission" date="2016-11" db="EMBL/GenBank/DDBJ databases">
        <authorList>
            <person name="Varghese N."/>
            <person name="Submissions S."/>
        </authorList>
    </citation>
    <scope>NUCLEOTIDE SEQUENCE [LARGE SCALE GENOMIC DNA]</scope>
    <source>
        <strain evidence="3">DSM 100572</strain>
    </source>
</reference>
<proteinExistence type="predicted"/>
<dbReference type="GO" id="GO:0045892">
    <property type="term" value="P:negative regulation of DNA-templated transcription"/>
    <property type="evidence" value="ECO:0007669"/>
    <property type="project" value="TreeGrafter"/>
</dbReference>